<keyword evidence="6 7" id="KW-0472">Membrane</keyword>
<dbReference type="PANTHER" id="PTHR14463:SF10">
    <property type="entry name" value="LIPASE MATURATION FACTOR 1"/>
    <property type="match status" value="1"/>
</dbReference>
<sequence>MAEFSCGDATNLRLRNQKSSAAEPTQDRDSEKQFSRKSNEASLCNIDRGSYWLTRIVILRYLGFIYSVAFLVAANQNKALLGNNGLLPVSAFLKQVKEQAGGVNIKAITYVPSLLWLVKAEDIDFYLDLVAYIGFVLSSIVMITGAANVITMATLWILYHSIVSVGQRWYSFGWESQLLETGFLAIFLCPVLAWKCLPQETPTSWSVIWGYRWLLFRIMLGAVSRKTDTAFPQTQPVPSPFSYYLHQAPEVYHKFETLSNHFVELIVPWFTFLPRGFRITCGVLQIVFQVALIISGNLSFLNWLTILPSLAFFDDHTLSFMFSSKLGSIKWQIIKLQNKTKQGKLKTGKVRRITNLTLALTVAYLSIPVVVNLMSPHQHMNTSFEPLRIVNTYGAFGSVTKKRTEVIFQGTYSEDPNDPDASWEEYEFKCKPGNITRRPCLITPYHYRLDWLMWFSAFQNYQYNPWLVHLAAKLLVNDEEIMSLLAYNPFQRKMPPRFVRAEHYRYSYTKLGSRDSQRGHWWKRRYIGNYLPPVSLKTLSSVMKRFGWKI</sequence>
<keyword evidence="11" id="KW-1185">Reference proteome</keyword>
<evidence type="ECO:0000256" key="3">
    <source>
        <dbReference type="ARBA" id="ARBA00022692"/>
    </source>
</evidence>
<organism evidence="11 12">
    <name type="scientific">Limulus polyphemus</name>
    <name type="common">Atlantic horseshoe crab</name>
    <dbReference type="NCBI Taxonomy" id="6850"/>
    <lineage>
        <taxon>Eukaryota</taxon>
        <taxon>Metazoa</taxon>
        <taxon>Ecdysozoa</taxon>
        <taxon>Arthropoda</taxon>
        <taxon>Chelicerata</taxon>
        <taxon>Merostomata</taxon>
        <taxon>Xiphosura</taxon>
        <taxon>Limulidae</taxon>
        <taxon>Limulus</taxon>
    </lineage>
</organism>
<evidence type="ECO:0000256" key="7">
    <source>
        <dbReference type="RuleBase" id="RU361229"/>
    </source>
</evidence>
<dbReference type="Proteomes" id="UP000694941">
    <property type="component" value="Unplaced"/>
</dbReference>
<keyword evidence="5 7" id="KW-1133">Transmembrane helix</keyword>
<keyword evidence="3 7" id="KW-0812">Transmembrane</keyword>
<evidence type="ECO:0000256" key="2">
    <source>
        <dbReference type="ARBA" id="ARBA00005512"/>
    </source>
</evidence>
<dbReference type="Pfam" id="PF25179">
    <property type="entry name" value="LMF1_C"/>
    <property type="match status" value="1"/>
</dbReference>
<feature type="compositionally biased region" description="Basic and acidic residues" evidence="8">
    <location>
        <begin position="25"/>
        <end position="36"/>
    </location>
</feature>
<name>A0ABM1S6C2_LIMPO</name>
<dbReference type="GeneID" id="106457499"/>
<evidence type="ECO:0000256" key="6">
    <source>
        <dbReference type="ARBA" id="ARBA00023136"/>
    </source>
</evidence>
<feature type="domain" description="Lipase maturation factor 1/2 N-terminal" evidence="9">
    <location>
        <begin position="170"/>
        <end position="319"/>
    </location>
</feature>
<keyword evidence="4 7" id="KW-0256">Endoplasmic reticulum</keyword>
<proteinExistence type="inferred from homology"/>
<feature type="transmembrane region" description="Helical" evidence="7">
    <location>
        <begin position="283"/>
        <end position="304"/>
    </location>
</feature>
<evidence type="ECO:0000313" key="12">
    <source>
        <dbReference type="RefSeq" id="XP_022239177.1"/>
    </source>
</evidence>
<reference evidence="12" key="1">
    <citation type="submission" date="2025-08" db="UniProtKB">
        <authorList>
            <consortium name="RefSeq"/>
        </authorList>
    </citation>
    <scope>IDENTIFICATION</scope>
    <source>
        <tissue evidence="12">Muscle</tissue>
    </source>
</reference>
<evidence type="ECO:0000313" key="11">
    <source>
        <dbReference type="Proteomes" id="UP000694941"/>
    </source>
</evidence>
<dbReference type="InterPro" id="IPR009613">
    <property type="entry name" value="LMF"/>
</dbReference>
<comment type="subcellular location">
    <subcellularLocation>
        <location evidence="1 7">Endoplasmic reticulum membrane</location>
        <topology evidence="1 7">Multi-pass membrane protein</topology>
    </subcellularLocation>
</comment>
<dbReference type="RefSeq" id="XP_022239177.1">
    <property type="nucleotide sequence ID" value="XM_022383469.1"/>
</dbReference>
<comment type="function">
    <text evidence="7">Involved in the maturation of specific proteins in the endoplasmic reticulum.</text>
</comment>
<comment type="similarity">
    <text evidence="2 7">Belongs to the lipase maturation factor family.</text>
</comment>
<feature type="region of interest" description="Disordered" evidence="8">
    <location>
        <begin position="16"/>
        <end position="36"/>
    </location>
</feature>
<evidence type="ECO:0000259" key="9">
    <source>
        <dbReference type="Pfam" id="PF06762"/>
    </source>
</evidence>
<evidence type="ECO:0000256" key="1">
    <source>
        <dbReference type="ARBA" id="ARBA00004477"/>
    </source>
</evidence>
<dbReference type="Pfam" id="PF06762">
    <property type="entry name" value="LMF1"/>
    <property type="match status" value="1"/>
</dbReference>
<gene>
    <name evidence="12" type="primary">LOC106457499</name>
</gene>
<dbReference type="InterPro" id="IPR057434">
    <property type="entry name" value="LMF1/2_N"/>
</dbReference>
<comment type="caution">
    <text evidence="7">Lacks conserved residue(s) required for the propagation of feature annotation.</text>
</comment>
<accession>A0ABM1S6C2</accession>
<protein>
    <recommendedName>
        <fullName evidence="7">Lipase maturation factor</fullName>
    </recommendedName>
</protein>
<evidence type="ECO:0000259" key="10">
    <source>
        <dbReference type="Pfam" id="PF25179"/>
    </source>
</evidence>
<dbReference type="InterPro" id="IPR057433">
    <property type="entry name" value="LMF1/2_C"/>
</dbReference>
<evidence type="ECO:0000256" key="8">
    <source>
        <dbReference type="SAM" id="MobiDB-lite"/>
    </source>
</evidence>
<evidence type="ECO:0000256" key="5">
    <source>
        <dbReference type="ARBA" id="ARBA00022989"/>
    </source>
</evidence>
<feature type="domain" description="Lipase maturation factor 1/2 C-terminal" evidence="10">
    <location>
        <begin position="389"/>
        <end position="532"/>
    </location>
</feature>
<evidence type="ECO:0000256" key="4">
    <source>
        <dbReference type="ARBA" id="ARBA00022824"/>
    </source>
</evidence>
<feature type="transmembrane region" description="Helical" evidence="7">
    <location>
        <begin position="353"/>
        <end position="374"/>
    </location>
</feature>
<dbReference type="PANTHER" id="PTHR14463">
    <property type="entry name" value="LIPASE MATURATION FACTOR"/>
    <property type="match status" value="1"/>
</dbReference>
<feature type="transmembrane region" description="Helical" evidence="7">
    <location>
        <begin position="52"/>
        <end position="74"/>
    </location>
</feature>
<feature type="transmembrane region" description="Helical" evidence="7">
    <location>
        <begin position="129"/>
        <end position="158"/>
    </location>
</feature>